<dbReference type="Proteomes" id="UP000054408">
    <property type="component" value="Unassembled WGS sequence"/>
</dbReference>
<dbReference type="GeneID" id="25566947"/>
<dbReference type="GO" id="GO:0007265">
    <property type="term" value="P:Ras protein signal transduction"/>
    <property type="evidence" value="ECO:0007669"/>
    <property type="project" value="TreeGrafter"/>
</dbReference>
<dbReference type="InterPro" id="IPR023578">
    <property type="entry name" value="Ras_GEF_dom_sf"/>
</dbReference>
<evidence type="ECO:0000259" key="6">
    <source>
        <dbReference type="PROSITE" id="PS50212"/>
    </source>
</evidence>
<dbReference type="InterPro" id="IPR008937">
    <property type="entry name" value="Ras-like_GEF"/>
</dbReference>
<evidence type="ECO:0000313" key="8">
    <source>
        <dbReference type="Proteomes" id="UP000054408"/>
    </source>
</evidence>
<evidence type="ECO:0000256" key="1">
    <source>
        <dbReference type="ARBA" id="ARBA00022658"/>
    </source>
</evidence>
<dbReference type="GO" id="GO:0005085">
    <property type="term" value="F:guanyl-nucleotide exchange factor activity"/>
    <property type="evidence" value="ECO:0007669"/>
    <property type="project" value="UniProtKB-KW"/>
</dbReference>
<dbReference type="OMA" id="KILTHEN"/>
<evidence type="ECO:0000259" key="5">
    <source>
        <dbReference type="PROSITE" id="PS50009"/>
    </source>
</evidence>
<dbReference type="RefSeq" id="XP_013755549.1">
    <property type="nucleotide sequence ID" value="XM_013900095.1"/>
</dbReference>
<keyword evidence="7" id="KW-0132">Cell division</keyword>
<keyword evidence="8" id="KW-1185">Reference proteome</keyword>
<dbReference type="EMBL" id="GL349471">
    <property type="protein sequence ID" value="KNC51962.1"/>
    <property type="molecule type" value="Genomic_DNA"/>
</dbReference>
<dbReference type="SUPFAM" id="SSF48366">
    <property type="entry name" value="Ras GEF"/>
    <property type="match status" value="1"/>
</dbReference>
<evidence type="ECO:0000256" key="3">
    <source>
        <dbReference type="SAM" id="Coils"/>
    </source>
</evidence>
<evidence type="ECO:0000256" key="4">
    <source>
        <dbReference type="SAM" id="MobiDB-lite"/>
    </source>
</evidence>
<accession>A0A0L0DI33</accession>
<feature type="compositionally biased region" description="Basic and acidic residues" evidence="4">
    <location>
        <begin position="507"/>
        <end position="548"/>
    </location>
</feature>
<dbReference type="OrthoDB" id="546434at2759"/>
<dbReference type="SMART" id="SM00147">
    <property type="entry name" value="RasGEF"/>
    <property type="match status" value="1"/>
</dbReference>
<name>A0A0L0DI33_THETB</name>
<dbReference type="InterPro" id="IPR000651">
    <property type="entry name" value="Ras-like_Gua-exchang_fac_N"/>
</dbReference>
<dbReference type="AlphaFoldDB" id="A0A0L0DI33"/>
<dbReference type="PROSITE" id="PS00720">
    <property type="entry name" value="RASGEF"/>
    <property type="match status" value="1"/>
</dbReference>
<dbReference type="CDD" id="cd06224">
    <property type="entry name" value="REM"/>
    <property type="match status" value="1"/>
</dbReference>
<proteinExistence type="predicted"/>
<feature type="compositionally biased region" description="Low complexity" evidence="4">
    <location>
        <begin position="445"/>
        <end position="456"/>
    </location>
</feature>
<dbReference type="GO" id="GO:0051301">
    <property type="term" value="P:cell division"/>
    <property type="evidence" value="ECO:0007669"/>
    <property type="project" value="UniProtKB-KW"/>
</dbReference>
<feature type="compositionally biased region" description="Basic and acidic residues" evidence="4">
    <location>
        <begin position="558"/>
        <end position="568"/>
    </location>
</feature>
<keyword evidence="1 2" id="KW-0344">Guanine-nucleotide releasing factor</keyword>
<dbReference type="PROSITE" id="PS50212">
    <property type="entry name" value="RASGEF_NTER"/>
    <property type="match status" value="1"/>
</dbReference>
<dbReference type="InterPro" id="IPR019804">
    <property type="entry name" value="Ras_G-nucl-exch_fac_CS"/>
</dbReference>
<dbReference type="STRING" id="461836.A0A0L0DI33"/>
<keyword evidence="7" id="KW-0131">Cell cycle</keyword>
<dbReference type="InterPro" id="IPR001895">
    <property type="entry name" value="RASGEF_cat_dom"/>
</dbReference>
<protein>
    <submittedName>
        <fullName evidence="7">Cell division control protein</fullName>
    </submittedName>
</protein>
<dbReference type="Pfam" id="PF00617">
    <property type="entry name" value="RasGEF"/>
    <property type="match status" value="1"/>
</dbReference>
<feature type="compositionally biased region" description="Basic and acidic residues" evidence="4">
    <location>
        <begin position="476"/>
        <end position="499"/>
    </location>
</feature>
<dbReference type="PROSITE" id="PS50009">
    <property type="entry name" value="RASGEF_CAT"/>
    <property type="match status" value="1"/>
</dbReference>
<feature type="coiled-coil region" evidence="3">
    <location>
        <begin position="32"/>
        <end position="63"/>
    </location>
</feature>
<gene>
    <name evidence="7" type="ORF">AMSG_08209</name>
</gene>
<dbReference type="eggNOG" id="KOG3417">
    <property type="taxonomic scope" value="Eukaryota"/>
</dbReference>
<feature type="region of interest" description="Disordered" evidence="4">
    <location>
        <begin position="443"/>
        <end position="568"/>
    </location>
</feature>
<feature type="domain" description="N-terminal Ras-GEF" evidence="6">
    <location>
        <begin position="582"/>
        <end position="715"/>
    </location>
</feature>
<feature type="coiled-coil region" evidence="3">
    <location>
        <begin position="330"/>
        <end position="427"/>
    </location>
</feature>
<dbReference type="GO" id="GO:0005886">
    <property type="term" value="C:plasma membrane"/>
    <property type="evidence" value="ECO:0007669"/>
    <property type="project" value="TreeGrafter"/>
</dbReference>
<reference evidence="7 8" key="1">
    <citation type="submission" date="2010-05" db="EMBL/GenBank/DDBJ databases">
        <title>The Genome Sequence of Thecamonas trahens ATCC 50062.</title>
        <authorList>
            <consortium name="The Broad Institute Genome Sequencing Platform"/>
            <person name="Russ C."/>
            <person name="Cuomo C."/>
            <person name="Shea T."/>
            <person name="Young S.K."/>
            <person name="Zeng Q."/>
            <person name="Koehrsen M."/>
            <person name="Haas B."/>
            <person name="Borodovsky M."/>
            <person name="Guigo R."/>
            <person name="Alvarado L."/>
            <person name="Berlin A."/>
            <person name="Bochicchio J."/>
            <person name="Borenstein D."/>
            <person name="Chapman S."/>
            <person name="Chen Z."/>
            <person name="Freedman E."/>
            <person name="Gellesch M."/>
            <person name="Goldberg J."/>
            <person name="Griggs A."/>
            <person name="Gujja S."/>
            <person name="Heilman E."/>
            <person name="Heiman D."/>
            <person name="Hepburn T."/>
            <person name="Howarth C."/>
            <person name="Jen D."/>
            <person name="Larson L."/>
            <person name="Mehta T."/>
            <person name="Park D."/>
            <person name="Pearson M."/>
            <person name="Roberts A."/>
            <person name="Saif S."/>
            <person name="Shenoy N."/>
            <person name="Sisk P."/>
            <person name="Stolte C."/>
            <person name="Sykes S."/>
            <person name="Thomson T."/>
            <person name="Walk T."/>
            <person name="White J."/>
            <person name="Yandava C."/>
            <person name="Burger G."/>
            <person name="Gray M.W."/>
            <person name="Holland P.W.H."/>
            <person name="King N."/>
            <person name="Lang F.B.F."/>
            <person name="Roger A.J."/>
            <person name="Ruiz-Trillo I."/>
            <person name="Lander E."/>
            <person name="Nusbaum C."/>
        </authorList>
    </citation>
    <scope>NUCLEOTIDE SEQUENCE [LARGE SCALE GENOMIC DNA]</scope>
    <source>
        <strain evidence="7 8">ATCC 50062</strain>
    </source>
</reference>
<dbReference type="CDD" id="cd00155">
    <property type="entry name" value="RasGEF"/>
    <property type="match status" value="1"/>
</dbReference>
<dbReference type="Gene3D" id="1.10.840.10">
    <property type="entry name" value="Ras guanine-nucleotide exchange factors catalytic domain"/>
    <property type="match status" value="1"/>
</dbReference>
<dbReference type="PANTHER" id="PTHR23113:SF363">
    <property type="entry name" value="PROTEIN SON OF SEVENLESS"/>
    <property type="match status" value="1"/>
</dbReference>
<keyword evidence="3" id="KW-0175">Coiled coil</keyword>
<dbReference type="InterPro" id="IPR036964">
    <property type="entry name" value="RASGEF_cat_dom_sf"/>
</dbReference>
<feature type="coiled-coil region" evidence="3">
    <location>
        <begin position="242"/>
        <end position="269"/>
    </location>
</feature>
<dbReference type="Pfam" id="PF00618">
    <property type="entry name" value="RasGEF_N"/>
    <property type="match status" value="1"/>
</dbReference>
<feature type="domain" description="Ras-GEF" evidence="5">
    <location>
        <begin position="747"/>
        <end position="986"/>
    </location>
</feature>
<dbReference type="PANTHER" id="PTHR23113">
    <property type="entry name" value="GUANINE NUCLEOTIDE EXCHANGE FACTOR"/>
    <property type="match status" value="1"/>
</dbReference>
<evidence type="ECO:0000256" key="2">
    <source>
        <dbReference type="PROSITE-ProRule" id="PRU00168"/>
    </source>
</evidence>
<dbReference type="SMART" id="SM00229">
    <property type="entry name" value="RasGEFN"/>
    <property type="match status" value="1"/>
</dbReference>
<dbReference type="Gene3D" id="1.20.870.10">
    <property type="entry name" value="Son of sevenless (SoS) protein Chain: S domain 1"/>
    <property type="match status" value="1"/>
</dbReference>
<organism evidence="7 8">
    <name type="scientific">Thecamonas trahens ATCC 50062</name>
    <dbReference type="NCBI Taxonomy" id="461836"/>
    <lineage>
        <taxon>Eukaryota</taxon>
        <taxon>Apusozoa</taxon>
        <taxon>Apusomonadida</taxon>
        <taxon>Apusomonadidae</taxon>
        <taxon>Thecamonas</taxon>
    </lineage>
</organism>
<evidence type="ECO:0000313" key="7">
    <source>
        <dbReference type="EMBL" id="KNC51962.1"/>
    </source>
</evidence>
<sequence length="989" mass="112890">MNLAEENAKLKQACHGLLQEKATLAAGLKQKLAALISQKNAFLKKAEELQQQNEKVMQAIQRKSMGARKQLPPVVMQRAAMVQGSPEELRQRIGQLESEKKLIHAKIKGKLQQLVTEKYELTGRLKHLEQSQVNPLELQQLRQQLAMLMNEKINLSQKNASQNAALQNAQMWLAQNKQLQQQLDRMKKENDTTLVKIEAVRGEYGAKVAESRASKAMLDEMQATHAKYEAFLAEERASQRNAAAWMKQNEHLRQKITKLTNLNKILAAKVSDAQASAEGNEAAATSESTELTKQCAANQKTNAQLVEAIQLIKAETTRLDESVPVHESEKANLIAEVTGLQMQIRQLNRRSEERAKKSDKTRKEVLEIQMERSDLILQVEELNAELKKVEEWDRQNDELRYALQESLDENERLVERLERLEAEETSDNGVESDLDNIAAELMRNDGGSMSGSAGTATAGGGGESTTDDAGPSSLDSAERKRLARESRRKDTLGRLEKRLSSLSMLSEAKEKDSSKKERLKNTYHTLKREHAPEDLQKRIKEEAEKQVDAKNTVPQSERTYKDGDDTSDIKFVHDDDANNASRYPQIKAATIEKLVERLTYEKFPDTEYVQAFMLTYRSFTTPLDLLELIIQRYCITPREGLSPEELKEFKSKKQIPIRLRVFNVLRGWINDYFYDFRSDQLLVDTVMDFVENTMPATGMERPSKSLKKALLRKLQEAEEQRTINMDLESVPPVRPKDRLSTFAKSADCKAMARVITRIEAAIYKNIEPRECFGLAWSKKNKERDSPNILKLVRRFNETSNWVQWEILQGAPAGKHSERAKIMKKMIKLAKELRALNNFNGCMEVIAGLQSSAVYRLKNAWARVDSKTIELYEKLKDVLSSSGNYKKMRNSIHMANPPCIPYLGMYLTDLTFIEDGNSDTIDGLLNFVKRRYYANVLQEIQRYQQMGYSLEPDHPHQEYLERCMARAQAEIPEENVAYELSLTMEPRGSN</sequence>
<feature type="coiled-coil region" evidence="3">
    <location>
        <begin position="138"/>
        <end position="196"/>
    </location>
</feature>